<evidence type="ECO:0000256" key="2">
    <source>
        <dbReference type="ARBA" id="ARBA00011900"/>
    </source>
</evidence>
<dbReference type="GO" id="GO:0009007">
    <property type="term" value="F:site-specific DNA-methyltransferase (adenine-specific) activity"/>
    <property type="evidence" value="ECO:0007669"/>
    <property type="project" value="UniProtKB-EC"/>
</dbReference>
<dbReference type="AlphaFoldDB" id="Q14NR7"/>
<dbReference type="InterPro" id="IPR029063">
    <property type="entry name" value="SAM-dependent_MTases_sf"/>
</dbReference>
<evidence type="ECO:0000256" key="5">
    <source>
        <dbReference type="ARBA" id="ARBA00022691"/>
    </source>
</evidence>
<dbReference type="InterPro" id="IPR012327">
    <property type="entry name" value="MeTrfase_D12"/>
</dbReference>
<protein>
    <recommendedName>
        <fullName evidence="2">site-specific DNA-methyltransferase (adenine-specific)</fullName>
        <ecNumber evidence="2">2.1.1.72</ecNumber>
    </recommendedName>
</protein>
<organism evidence="7">
    <name type="scientific">Spiroplasma citri</name>
    <dbReference type="NCBI Taxonomy" id="2133"/>
    <lineage>
        <taxon>Bacteria</taxon>
        <taxon>Bacillati</taxon>
        <taxon>Mycoplasmatota</taxon>
        <taxon>Mollicutes</taxon>
        <taxon>Entomoplasmatales</taxon>
        <taxon>Spiroplasmataceae</taxon>
        <taxon>Spiroplasma</taxon>
    </lineage>
</organism>
<name>Q14NR7_SPICI</name>
<evidence type="ECO:0000313" key="7">
    <source>
        <dbReference type="EMBL" id="CAK98862.1"/>
    </source>
</evidence>
<dbReference type="EMBL" id="AM285305">
    <property type="protein sequence ID" value="CAK98862.1"/>
    <property type="molecule type" value="Genomic_DNA"/>
</dbReference>
<reference evidence="7" key="1">
    <citation type="journal article" date="2010" name="Appl. Environ. Microbiol.">
        <title>Partial chromosome sequence of Spiroplasma citri reveals extensive viral invasion and important gene decay.</title>
        <authorList>
            <person name="Carle P."/>
            <person name="Saillard C."/>
            <person name="Carrere N."/>
            <person name="Carrere S."/>
            <person name="Duret S."/>
            <person name="Eveillard S."/>
            <person name="Gaurivaud P."/>
            <person name="Gourgues G."/>
            <person name="Gouzy J."/>
            <person name="Salar P."/>
            <person name="Verdin E."/>
            <person name="Breton M."/>
            <person name="Blanchard A."/>
            <person name="Laigret F."/>
            <person name="Bove J.M."/>
            <person name="Renaudin J."/>
            <person name="Foissac X."/>
        </authorList>
    </citation>
    <scope>NUCLEOTIDE SEQUENCE</scope>
    <source>
        <strain evidence="7">GII3-3X</strain>
    </source>
</reference>
<evidence type="ECO:0000256" key="1">
    <source>
        <dbReference type="ARBA" id="ARBA00006594"/>
    </source>
</evidence>
<gene>
    <name evidence="7" type="ORF">SPICI04_070</name>
</gene>
<evidence type="ECO:0000256" key="3">
    <source>
        <dbReference type="ARBA" id="ARBA00022603"/>
    </source>
</evidence>
<dbReference type="SUPFAM" id="SSF53335">
    <property type="entry name" value="S-adenosyl-L-methionine-dependent methyltransferases"/>
    <property type="match status" value="1"/>
</dbReference>
<dbReference type="GO" id="GO:0009307">
    <property type="term" value="P:DNA restriction-modification system"/>
    <property type="evidence" value="ECO:0007669"/>
    <property type="project" value="InterPro"/>
</dbReference>
<dbReference type="Pfam" id="PF02086">
    <property type="entry name" value="MethyltransfD12"/>
    <property type="match status" value="1"/>
</dbReference>
<sequence length="61" mass="7462">MLNPKEYDYFVREQDRNKNWSKEDIFVKAARLIYLNKACFKGVYRVNKDGYFIMFLEIKNS</sequence>
<dbReference type="EC" id="2.1.1.72" evidence="2"/>
<evidence type="ECO:0000256" key="4">
    <source>
        <dbReference type="ARBA" id="ARBA00022679"/>
    </source>
</evidence>
<dbReference type="GO" id="GO:0032259">
    <property type="term" value="P:methylation"/>
    <property type="evidence" value="ECO:0007669"/>
    <property type="project" value="UniProtKB-KW"/>
</dbReference>
<dbReference type="InterPro" id="IPR023095">
    <property type="entry name" value="Ade_MeTrfase_dom_2"/>
</dbReference>
<keyword evidence="5" id="KW-0949">S-adenosyl-L-methionine</keyword>
<dbReference type="Gene3D" id="1.10.1020.10">
    <property type="entry name" value="Adenine-specific Methyltransferase, Domain 2"/>
    <property type="match status" value="1"/>
</dbReference>
<evidence type="ECO:0000256" key="6">
    <source>
        <dbReference type="ARBA" id="ARBA00047942"/>
    </source>
</evidence>
<comment type="catalytic activity">
    <reaction evidence="6">
        <text>a 2'-deoxyadenosine in DNA + S-adenosyl-L-methionine = an N(6)-methyl-2'-deoxyadenosine in DNA + S-adenosyl-L-homocysteine + H(+)</text>
        <dbReference type="Rhea" id="RHEA:15197"/>
        <dbReference type="Rhea" id="RHEA-COMP:12418"/>
        <dbReference type="Rhea" id="RHEA-COMP:12419"/>
        <dbReference type="ChEBI" id="CHEBI:15378"/>
        <dbReference type="ChEBI" id="CHEBI:57856"/>
        <dbReference type="ChEBI" id="CHEBI:59789"/>
        <dbReference type="ChEBI" id="CHEBI:90615"/>
        <dbReference type="ChEBI" id="CHEBI:90616"/>
        <dbReference type="EC" id="2.1.1.72"/>
    </reaction>
</comment>
<proteinExistence type="inferred from homology"/>
<comment type="similarity">
    <text evidence="1">Belongs to the N(4)/N(6)-methyltransferase family.</text>
</comment>
<keyword evidence="3 7" id="KW-0489">Methyltransferase</keyword>
<accession>Q14NR7</accession>
<keyword evidence="4 7" id="KW-0808">Transferase</keyword>